<dbReference type="Pfam" id="PF00072">
    <property type="entry name" value="Response_reg"/>
    <property type="match status" value="1"/>
</dbReference>
<evidence type="ECO:0000259" key="7">
    <source>
        <dbReference type="PROSITE" id="PS51755"/>
    </source>
</evidence>
<feature type="DNA-binding region" description="OmpR/PhoB-type" evidence="5">
    <location>
        <begin position="135"/>
        <end position="234"/>
    </location>
</feature>
<evidence type="ECO:0000259" key="6">
    <source>
        <dbReference type="PROSITE" id="PS50110"/>
    </source>
</evidence>
<evidence type="ECO:0000256" key="2">
    <source>
        <dbReference type="ARBA" id="ARBA00023012"/>
    </source>
</evidence>
<dbReference type="InterPro" id="IPR011006">
    <property type="entry name" value="CheY-like_superfamily"/>
</dbReference>
<feature type="modified residue" description="4-aspartylphosphate" evidence="4">
    <location>
        <position position="58"/>
    </location>
</feature>
<dbReference type="PROSITE" id="PS50110">
    <property type="entry name" value="RESPONSE_REGULATORY"/>
    <property type="match status" value="1"/>
</dbReference>
<dbReference type="Proteomes" id="UP000823612">
    <property type="component" value="Unassembled WGS sequence"/>
</dbReference>
<dbReference type="PANTHER" id="PTHR48111:SF40">
    <property type="entry name" value="PHOSPHATE REGULON TRANSCRIPTIONAL REGULATORY PROTEIN PHOB"/>
    <property type="match status" value="1"/>
</dbReference>
<gene>
    <name evidence="8" type="ORF">IAB08_06440</name>
</gene>
<sequence length="236" mass="26789">MNEMNASVSILLAEDDPNLGTFLQAYLTSKGYKTSLYRDGEAAFDAFRKGNFNFCITDIMMPVKDGFSLAKDIRKLDSRIPILFLTAKTLEADRLKGFQMGGDDYLTKPFSMDELLLRIQAILRRTMGTGMEKEQNVFVLGDTRFDFLTQKLSNADGSVVVDLTSRESELLRLLCMHENEVVERKEALVKVWKSDNYFNARSMDVYVTKLRKALRTVGTLEILNVHGVGFKLVVEK</sequence>
<proteinExistence type="predicted"/>
<comment type="caution">
    <text evidence="8">The sequence shown here is derived from an EMBL/GenBank/DDBJ whole genome shotgun (WGS) entry which is preliminary data.</text>
</comment>
<keyword evidence="3 5" id="KW-0238">DNA-binding</keyword>
<dbReference type="CDD" id="cd00383">
    <property type="entry name" value="trans_reg_C"/>
    <property type="match status" value="1"/>
</dbReference>
<evidence type="ECO:0000313" key="9">
    <source>
        <dbReference type="Proteomes" id="UP000823612"/>
    </source>
</evidence>
<dbReference type="Gene3D" id="6.10.250.690">
    <property type="match status" value="1"/>
</dbReference>
<evidence type="ECO:0000313" key="8">
    <source>
        <dbReference type="EMBL" id="MBO8432913.1"/>
    </source>
</evidence>
<reference evidence="8" key="1">
    <citation type="submission" date="2020-10" db="EMBL/GenBank/DDBJ databases">
        <authorList>
            <person name="Gilroy R."/>
        </authorList>
    </citation>
    <scope>NUCLEOTIDE SEQUENCE</scope>
    <source>
        <strain evidence="8">2889</strain>
    </source>
</reference>
<dbReference type="SUPFAM" id="SSF46894">
    <property type="entry name" value="C-terminal effector domain of the bipartite response regulators"/>
    <property type="match status" value="1"/>
</dbReference>
<dbReference type="InterPro" id="IPR039420">
    <property type="entry name" value="WalR-like"/>
</dbReference>
<dbReference type="CDD" id="cd17574">
    <property type="entry name" value="REC_OmpR"/>
    <property type="match status" value="1"/>
</dbReference>
<dbReference type="InterPro" id="IPR036388">
    <property type="entry name" value="WH-like_DNA-bd_sf"/>
</dbReference>
<dbReference type="InterPro" id="IPR016032">
    <property type="entry name" value="Sig_transdc_resp-reg_C-effctor"/>
</dbReference>
<dbReference type="SMART" id="SM00448">
    <property type="entry name" value="REC"/>
    <property type="match status" value="1"/>
</dbReference>
<reference evidence="8" key="2">
    <citation type="journal article" date="2021" name="PeerJ">
        <title>Extensive microbial diversity within the chicken gut microbiome revealed by metagenomics and culture.</title>
        <authorList>
            <person name="Gilroy R."/>
            <person name="Ravi A."/>
            <person name="Getino M."/>
            <person name="Pursley I."/>
            <person name="Horton D.L."/>
            <person name="Alikhan N.F."/>
            <person name="Baker D."/>
            <person name="Gharbi K."/>
            <person name="Hall N."/>
            <person name="Watson M."/>
            <person name="Adriaenssens E.M."/>
            <person name="Foster-Nyarko E."/>
            <person name="Jarju S."/>
            <person name="Secka A."/>
            <person name="Antonio M."/>
            <person name="Oren A."/>
            <person name="Chaudhuri R.R."/>
            <person name="La Ragione R."/>
            <person name="Hildebrand F."/>
            <person name="Pallen M.J."/>
        </authorList>
    </citation>
    <scope>NUCLEOTIDE SEQUENCE</scope>
    <source>
        <strain evidence="8">2889</strain>
    </source>
</reference>
<protein>
    <submittedName>
        <fullName evidence="8">Response regulator transcription factor</fullName>
    </submittedName>
</protein>
<organism evidence="8 9">
    <name type="scientific">Candidatus Pullibacteroides excrementavium</name>
    <dbReference type="NCBI Taxonomy" id="2840905"/>
    <lineage>
        <taxon>Bacteria</taxon>
        <taxon>Pseudomonadati</taxon>
        <taxon>Bacteroidota</taxon>
        <taxon>Bacteroidia</taxon>
        <taxon>Bacteroidales</taxon>
        <taxon>Candidatus Pullibacteroides</taxon>
    </lineage>
</organism>
<dbReference type="GO" id="GO:0005829">
    <property type="term" value="C:cytosol"/>
    <property type="evidence" value="ECO:0007669"/>
    <property type="project" value="TreeGrafter"/>
</dbReference>
<feature type="domain" description="Response regulatory" evidence="6">
    <location>
        <begin position="9"/>
        <end position="123"/>
    </location>
</feature>
<dbReference type="PANTHER" id="PTHR48111">
    <property type="entry name" value="REGULATOR OF RPOS"/>
    <property type="match status" value="1"/>
</dbReference>
<dbReference type="Gene3D" id="1.10.10.10">
    <property type="entry name" value="Winged helix-like DNA-binding domain superfamily/Winged helix DNA-binding domain"/>
    <property type="match status" value="1"/>
</dbReference>
<dbReference type="PROSITE" id="PS51755">
    <property type="entry name" value="OMPR_PHOB"/>
    <property type="match status" value="1"/>
</dbReference>
<dbReference type="GO" id="GO:0006355">
    <property type="term" value="P:regulation of DNA-templated transcription"/>
    <property type="evidence" value="ECO:0007669"/>
    <property type="project" value="InterPro"/>
</dbReference>
<evidence type="ECO:0000256" key="1">
    <source>
        <dbReference type="ARBA" id="ARBA00022553"/>
    </source>
</evidence>
<keyword evidence="2" id="KW-0902">Two-component regulatory system</keyword>
<name>A0A9D9DUG5_9BACT</name>
<dbReference type="GO" id="GO:0032993">
    <property type="term" value="C:protein-DNA complex"/>
    <property type="evidence" value="ECO:0007669"/>
    <property type="project" value="TreeGrafter"/>
</dbReference>
<dbReference type="InterPro" id="IPR001867">
    <property type="entry name" value="OmpR/PhoB-type_DNA-bd"/>
</dbReference>
<evidence type="ECO:0000256" key="3">
    <source>
        <dbReference type="ARBA" id="ARBA00023125"/>
    </source>
</evidence>
<dbReference type="EMBL" id="JADIMZ010000099">
    <property type="protein sequence ID" value="MBO8432913.1"/>
    <property type="molecule type" value="Genomic_DNA"/>
</dbReference>
<keyword evidence="1 4" id="KW-0597">Phosphoprotein</keyword>
<dbReference type="SUPFAM" id="SSF52172">
    <property type="entry name" value="CheY-like"/>
    <property type="match status" value="1"/>
</dbReference>
<dbReference type="AlphaFoldDB" id="A0A9D9DUG5"/>
<dbReference type="InterPro" id="IPR001789">
    <property type="entry name" value="Sig_transdc_resp-reg_receiver"/>
</dbReference>
<dbReference type="Pfam" id="PF00486">
    <property type="entry name" value="Trans_reg_C"/>
    <property type="match status" value="1"/>
</dbReference>
<accession>A0A9D9DUG5</accession>
<dbReference type="GO" id="GO:0000976">
    <property type="term" value="F:transcription cis-regulatory region binding"/>
    <property type="evidence" value="ECO:0007669"/>
    <property type="project" value="TreeGrafter"/>
</dbReference>
<dbReference type="GO" id="GO:0000156">
    <property type="term" value="F:phosphorelay response regulator activity"/>
    <property type="evidence" value="ECO:0007669"/>
    <property type="project" value="TreeGrafter"/>
</dbReference>
<feature type="domain" description="OmpR/PhoB-type" evidence="7">
    <location>
        <begin position="135"/>
        <end position="234"/>
    </location>
</feature>
<dbReference type="Gene3D" id="3.40.50.2300">
    <property type="match status" value="1"/>
</dbReference>
<evidence type="ECO:0000256" key="4">
    <source>
        <dbReference type="PROSITE-ProRule" id="PRU00169"/>
    </source>
</evidence>
<evidence type="ECO:0000256" key="5">
    <source>
        <dbReference type="PROSITE-ProRule" id="PRU01091"/>
    </source>
</evidence>
<dbReference type="SMART" id="SM00862">
    <property type="entry name" value="Trans_reg_C"/>
    <property type="match status" value="1"/>
</dbReference>